<feature type="region of interest" description="Disordered" evidence="1">
    <location>
        <begin position="1"/>
        <end position="26"/>
    </location>
</feature>
<feature type="region of interest" description="Disordered" evidence="1">
    <location>
        <begin position="55"/>
        <end position="166"/>
    </location>
</feature>
<dbReference type="Proteomes" id="UP001266305">
    <property type="component" value="Unassembled WGS sequence"/>
</dbReference>
<proteinExistence type="predicted"/>
<feature type="compositionally biased region" description="Low complexity" evidence="1">
    <location>
        <begin position="111"/>
        <end position="130"/>
    </location>
</feature>
<evidence type="ECO:0000256" key="1">
    <source>
        <dbReference type="SAM" id="MobiDB-lite"/>
    </source>
</evidence>
<gene>
    <name evidence="2" type="ORF">P7K49_011858</name>
</gene>
<evidence type="ECO:0000313" key="2">
    <source>
        <dbReference type="EMBL" id="KAK2112111.1"/>
    </source>
</evidence>
<accession>A0ABQ9VRW7</accession>
<name>A0ABQ9VRW7_SAGOE</name>
<evidence type="ECO:0000313" key="3">
    <source>
        <dbReference type="Proteomes" id="UP001266305"/>
    </source>
</evidence>
<feature type="compositionally biased region" description="Basic and acidic residues" evidence="1">
    <location>
        <begin position="147"/>
        <end position="159"/>
    </location>
</feature>
<protein>
    <submittedName>
        <fullName evidence="2">Uncharacterized protein</fullName>
    </submittedName>
</protein>
<comment type="caution">
    <text evidence="2">The sequence shown here is derived from an EMBL/GenBank/DDBJ whole genome shotgun (WGS) entry which is preliminary data.</text>
</comment>
<sequence length="166" mass="16957">MSQSPVALFDGLAPHPSGLLPGGGEPSCVKTPELEWTLPGMKFWARIPASASWDAASPARSSIAVGAAARASHGPAPSGGARRLGERLPGRPSAKLEPGHQLPPALAQATSGPVPRGPARAGRTGATSGAKEGGLGRNAARPKLSPRLRDWSDPPERTPRPGSLRP</sequence>
<reference evidence="2 3" key="1">
    <citation type="submission" date="2023-05" db="EMBL/GenBank/DDBJ databases">
        <title>B98-5 Cell Line De Novo Hybrid Assembly: An Optical Mapping Approach.</title>
        <authorList>
            <person name="Kananen K."/>
            <person name="Auerbach J.A."/>
            <person name="Kautto E."/>
            <person name="Blachly J.S."/>
        </authorList>
    </citation>
    <scope>NUCLEOTIDE SEQUENCE [LARGE SCALE GENOMIC DNA]</scope>
    <source>
        <strain evidence="2">B95-8</strain>
        <tissue evidence="2">Cell line</tissue>
    </source>
</reference>
<organism evidence="2 3">
    <name type="scientific">Saguinus oedipus</name>
    <name type="common">Cotton-top tamarin</name>
    <name type="synonym">Oedipomidas oedipus</name>
    <dbReference type="NCBI Taxonomy" id="9490"/>
    <lineage>
        <taxon>Eukaryota</taxon>
        <taxon>Metazoa</taxon>
        <taxon>Chordata</taxon>
        <taxon>Craniata</taxon>
        <taxon>Vertebrata</taxon>
        <taxon>Euteleostomi</taxon>
        <taxon>Mammalia</taxon>
        <taxon>Eutheria</taxon>
        <taxon>Euarchontoglires</taxon>
        <taxon>Primates</taxon>
        <taxon>Haplorrhini</taxon>
        <taxon>Platyrrhini</taxon>
        <taxon>Cebidae</taxon>
        <taxon>Callitrichinae</taxon>
        <taxon>Saguinus</taxon>
    </lineage>
</organism>
<dbReference type="EMBL" id="JASSZA010000005">
    <property type="protein sequence ID" value="KAK2112111.1"/>
    <property type="molecule type" value="Genomic_DNA"/>
</dbReference>
<keyword evidence="3" id="KW-1185">Reference proteome</keyword>